<protein>
    <submittedName>
        <fullName evidence="1">Uncharacterized protein</fullName>
    </submittedName>
</protein>
<dbReference type="Proteomes" id="UP000220438">
    <property type="component" value="Unassembled WGS sequence"/>
</dbReference>
<evidence type="ECO:0000313" key="2">
    <source>
        <dbReference type="Proteomes" id="UP000220438"/>
    </source>
</evidence>
<gene>
    <name evidence="1" type="ORF">CHR61_02095</name>
</gene>
<sequence>MKMVDDEIIKMLQEKVAKGELPPIYAMPDAVEAMIEHDEKVKQQKGWIEKYPLIKTGKVPIENFNDKVLPKLSKKAVDYGFQILLIQLVAELDITNENIVEYCDLWKEIRTKSGRFLIENSYLNFKESHLGKSIVHDLKHFADMMISIVWTLSQEDVVTKVEIDGIGKYLKNKKSLGCFSEYVDFLTVLNEMDNTQKHAVTNQMGMLIGRDEPCFHCIDSNHNKDIWHVGVKNVSVAQTIEQFNSFYKFSMDKISELCS</sequence>
<organism evidence="1 2">
    <name type="scientific">Faecalibacterium prausnitzii</name>
    <dbReference type="NCBI Taxonomy" id="853"/>
    <lineage>
        <taxon>Bacteria</taxon>
        <taxon>Bacillati</taxon>
        <taxon>Bacillota</taxon>
        <taxon>Clostridia</taxon>
        <taxon>Eubacteriales</taxon>
        <taxon>Oscillospiraceae</taxon>
        <taxon>Faecalibacterium</taxon>
    </lineage>
</organism>
<dbReference type="RefSeq" id="WP_097770070.1">
    <property type="nucleotide sequence ID" value="NZ_CABVEU010000004.1"/>
</dbReference>
<proteinExistence type="predicted"/>
<comment type="caution">
    <text evidence="1">The sequence shown here is derived from an EMBL/GenBank/DDBJ whole genome shotgun (WGS) entry which is preliminary data.</text>
</comment>
<accession>A0A2A7BGK8</accession>
<dbReference type="EMBL" id="NOUW01000007">
    <property type="protein sequence ID" value="PDX90441.1"/>
    <property type="molecule type" value="Genomic_DNA"/>
</dbReference>
<reference evidence="1 2" key="1">
    <citation type="journal article" date="2017" name="Front. Microbiol.">
        <title>New Insights into the Diversity of the Genus Faecalibacterium.</title>
        <authorList>
            <person name="Benevides L."/>
            <person name="Burman S."/>
            <person name="Martin R."/>
            <person name="Robert V."/>
            <person name="Thomas M."/>
            <person name="Miquel S."/>
            <person name="Chain F."/>
            <person name="Sokol H."/>
            <person name="Bermudez-Humaran L.G."/>
            <person name="Morrison M."/>
            <person name="Langella P."/>
            <person name="Azevedo V.A."/>
            <person name="Chatel J.M."/>
            <person name="Soares S."/>
        </authorList>
    </citation>
    <scope>NUCLEOTIDE SEQUENCE [LARGE SCALE GENOMIC DNA]</scope>
    <source>
        <strain evidence="1 2">AHMP21</strain>
    </source>
</reference>
<dbReference type="AlphaFoldDB" id="A0A2A7BGK8"/>
<name>A0A2A7BGK8_9FIRM</name>
<evidence type="ECO:0000313" key="1">
    <source>
        <dbReference type="EMBL" id="PDX90441.1"/>
    </source>
</evidence>